<gene>
    <name evidence="1" type="ORF">AN640_03390</name>
</gene>
<accession>A0ACC8XJ42</accession>
<reference evidence="1" key="1">
    <citation type="submission" date="2016-08" db="EMBL/GenBank/DDBJ databases">
        <authorList>
            <person name="Ngugi D.K."/>
            <person name="Miyake S."/>
            <person name="Stingl U."/>
        </authorList>
    </citation>
    <scope>NUCLEOTIDE SEQUENCE</scope>
    <source>
        <strain evidence="1">SCG-D08WGA-EpuloA1</strain>
    </source>
</reference>
<evidence type="ECO:0000313" key="2">
    <source>
        <dbReference type="Proteomes" id="UP000188637"/>
    </source>
</evidence>
<dbReference type="EMBL" id="LJHD01000011">
    <property type="protein sequence ID" value="ONI46483.1"/>
    <property type="molecule type" value="Genomic_DNA"/>
</dbReference>
<proteinExistence type="predicted"/>
<sequence>MRVDIGNKNFEKKVLENQQVLNQEQHTLNQEQHSLDQEQYNLDQEQYPMGKLGKVNGGDYLFGVHKDKLETAFQIILASFLAYMVYCNYTQNKLK</sequence>
<organism evidence="1 2">
    <name type="scientific">Candidatus Epulonipiscium fishelsonii</name>
    <dbReference type="NCBI Taxonomy" id="77094"/>
    <lineage>
        <taxon>Bacteria</taxon>
        <taxon>Bacillati</taxon>
        <taxon>Bacillota</taxon>
        <taxon>Clostridia</taxon>
        <taxon>Lachnospirales</taxon>
        <taxon>Lachnospiraceae</taxon>
        <taxon>Candidatus Epulonipiscium</taxon>
    </lineage>
</organism>
<comment type="caution">
    <text evidence="1">The sequence shown here is derived from an EMBL/GenBank/DDBJ whole genome shotgun (WGS) entry which is preliminary data.</text>
</comment>
<protein>
    <submittedName>
        <fullName evidence="1">Uncharacterized protein</fullName>
    </submittedName>
</protein>
<evidence type="ECO:0000313" key="1">
    <source>
        <dbReference type="EMBL" id="ONI46483.1"/>
    </source>
</evidence>
<dbReference type="Proteomes" id="UP000188637">
    <property type="component" value="Unassembled WGS sequence"/>
</dbReference>
<name>A0ACC8XJ42_9FIRM</name>
<keyword evidence="2" id="KW-1185">Reference proteome</keyword>